<dbReference type="AlphaFoldDB" id="A0A068S639"/>
<dbReference type="VEuPathDB" id="FungiDB:LCOR_08373.1"/>
<dbReference type="EMBL" id="CBTN010000046">
    <property type="protein sequence ID" value="CDH57435.1"/>
    <property type="molecule type" value="Genomic_DNA"/>
</dbReference>
<sequence>MLVDAIIADAYPMTTSNNDEQLTCIQLPLLQSYTFTSCLAGGTTITMALYSKVKKVDYDHYITRPSLECL</sequence>
<name>A0A068S639_9FUNG</name>
<gene>
    <name evidence="1" type="ORF">LCOR_08373.1</name>
</gene>
<dbReference type="Proteomes" id="UP000027586">
    <property type="component" value="Unassembled WGS sequence"/>
</dbReference>
<reference evidence="1" key="1">
    <citation type="submission" date="2013-08" db="EMBL/GenBank/DDBJ databases">
        <title>Gene expansion shapes genome architecture in the human pathogen Lichtheimia corymbifera: an evolutionary genomics analysis in the ancient terrestrial Mucorales (Mucoromycotina).</title>
        <authorList>
            <person name="Schwartze V.U."/>
            <person name="Winter S."/>
            <person name="Shelest E."/>
            <person name="Marcet-Houben M."/>
            <person name="Horn F."/>
            <person name="Wehner S."/>
            <person name="Hoffmann K."/>
            <person name="Riege K."/>
            <person name="Sammeth M."/>
            <person name="Nowrousian M."/>
            <person name="Valiante V."/>
            <person name="Linde J."/>
            <person name="Jacobsen I.D."/>
            <person name="Marz M."/>
            <person name="Brakhage A.A."/>
            <person name="Gabaldon T."/>
            <person name="Bocker S."/>
            <person name="Voigt K."/>
        </authorList>
    </citation>
    <scope>NUCLEOTIDE SEQUENCE [LARGE SCALE GENOMIC DNA]</scope>
    <source>
        <strain evidence="1">FSU 9682</strain>
    </source>
</reference>
<keyword evidence="2" id="KW-1185">Reference proteome</keyword>
<evidence type="ECO:0000313" key="2">
    <source>
        <dbReference type="Proteomes" id="UP000027586"/>
    </source>
</evidence>
<proteinExistence type="predicted"/>
<organism evidence="1 2">
    <name type="scientific">Lichtheimia corymbifera JMRC:FSU:9682</name>
    <dbReference type="NCBI Taxonomy" id="1263082"/>
    <lineage>
        <taxon>Eukaryota</taxon>
        <taxon>Fungi</taxon>
        <taxon>Fungi incertae sedis</taxon>
        <taxon>Mucoromycota</taxon>
        <taxon>Mucoromycotina</taxon>
        <taxon>Mucoromycetes</taxon>
        <taxon>Mucorales</taxon>
        <taxon>Lichtheimiaceae</taxon>
        <taxon>Lichtheimia</taxon>
    </lineage>
</organism>
<evidence type="ECO:0000313" key="1">
    <source>
        <dbReference type="EMBL" id="CDH57435.1"/>
    </source>
</evidence>
<accession>A0A068S639</accession>
<comment type="caution">
    <text evidence="1">The sequence shown here is derived from an EMBL/GenBank/DDBJ whole genome shotgun (WGS) entry which is preliminary data.</text>
</comment>
<protein>
    <submittedName>
        <fullName evidence="1">Uncharacterized protein</fullName>
    </submittedName>
</protein>